<name>A0A1G7NE47_CHIFI</name>
<dbReference type="Proteomes" id="UP000199045">
    <property type="component" value="Unassembled WGS sequence"/>
</dbReference>
<organism evidence="1 2">
    <name type="scientific">Chitinophaga filiformis</name>
    <name type="common">Myxococcus filiformis</name>
    <name type="synonym">Flexibacter filiformis</name>
    <dbReference type="NCBI Taxonomy" id="104663"/>
    <lineage>
        <taxon>Bacteria</taxon>
        <taxon>Pseudomonadati</taxon>
        <taxon>Bacteroidota</taxon>
        <taxon>Chitinophagia</taxon>
        <taxon>Chitinophagales</taxon>
        <taxon>Chitinophagaceae</taxon>
        <taxon>Chitinophaga</taxon>
    </lineage>
</organism>
<evidence type="ECO:0000313" key="2">
    <source>
        <dbReference type="Proteomes" id="UP000199045"/>
    </source>
</evidence>
<dbReference type="AlphaFoldDB" id="A0A1G7NE47"/>
<proteinExistence type="predicted"/>
<dbReference type="RefSeq" id="WP_089831362.1">
    <property type="nucleotide sequence ID" value="NZ_FNBN01000002.1"/>
</dbReference>
<sequence length="149" mass="17074">MGKNDGCIINSLKRNTMEIYISEEDVLRNIQNKFHEVYPYLKLECYLCPHDQGEGSANNKKLPGDTPIEEIRLIHSFGWIDISEHRTVAEVERDFYRDMGLAIQIFRRFRNGWLQTTRTDGLSLGEQNRMGKEGLIAGTAKEAPVQSAD</sequence>
<protein>
    <submittedName>
        <fullName evidence="1">Uncharacterized protein</fullName>
    </submittedName>
</protein>
<dbReference type="OrthoDB" id="959050at2"/>
<reference evidence="1 2" key="1">
    <citation type="submission" date="2016-10" db="EMBL/GenBank/DDBJ databases">
        <authorList>
            <person name="de Groot N.N."/>
        </authorList>
    </citation>
    <scope>NUCLEOTIDE SEQUENCE [LARGE SCALE GENOMIC DNA]</scope>
    <source>
        <strain evidence="1 2">DSM 527</strain>
    </source>
</reference>
<dbReference type="STRING" id="104663.SAMN04488121_102747"/>
<accession>A0A1G7NE47</accession>
<dbReference type="EMBL" id="FNBN01000002">
    <property type="protein sequence ID" value="SDF71599.1"/>
    <property type="molecule type" value="Genomic_DNA"/>
</dbReference>
<evidence type="ECO:0000313" key="1">
    <source>
        <dbReference type="EMBL" id="SDF71599.1"/>
    </source>
</evidence>
<gene>
    <name evidence="1" type="ORF">SAMN04488121_102747</name>
</gene>